<keyword evidence="7" id="KW-1185">Reference proteome</keyword>
<dbReference type="InterPro" id="IPR006059">
    <property type="entry name" value="SBP"/>
</dbReference>
<keyword evidence="2" id="KW-0732">Signal</keyword>
<evidence type="ECO:0000313" key="6">
    <source>
        <dbReference type="EMBL" id="MCL7748476.1"/>
    </source>
</evidence>
<dbReference type="RefSeq" id="WP_250097366.1">
    <property type="nucleotide sequence ID" value="NZ_JAKRYL010000016.1"/>
</dbReference>
<dbReference type="Proteomes" id="UP001139150">
    <property type="component" value="Unassembled WGS sequence"/>
</dbReference>
<dbReference type="Gene3D" id="3.40.190.10">
    <property type="entry name" value="Periplasmic binding protein-like II"/>
    <property type="match status" value="2"/>
</dbReference>
<evidence type="ECO:0000256" key="5">
    <source>
        <dbReference type="ARBA" id="ARBA00023288"/>
    </source>
</evidence>
<protein>
    <submittedName>
        <fullName evidence="6">Extracellular solute-binding protein</fullName>
    </submittedName>
</protein>
<proteinExistence type="predicted"/>
<dbReference type="EMBL" id="JAKRYL010000016">
    <property type="protein sequence ID" value="MCL7748476.1"/>
    <property type="molecule type" value="Genomic_DNA"/>
</dbReference>
<keyword evidence="5" id="KW-0449">Lipoprotein</keyword>
<evidence type="ECO:0000256" key="1">
    <source>
        <dbReference type="ARBA" id="ARBA00022475"/>
    </source>
</evidence>
<dbReference type="Pfam" id="PF01547">
    <property type="entry name" value="SBP_bac_1"/>
    <property type="match status" value="1"/>
</dbReference>
<sequence>MQKWLSSFCILVLISNLIGCSWLDNRTEDEVDEKTTINIMIRSYTSGGWNSNHPVIQELNKRLGMELNIEWVPTPIYEEKLNVAAASNKFPDVFFVTNDQFLRWRDRGVFMDVKPYISDYPNLFTYIPETAYQLYNPEDQYFGFPVYIPEVLESIVIRKDWLDTLGLEMPETVDEFYEVAKVFVNEDPNNSGNQDTIGFTLDINPMGNFGFGDTALFFMAGFGLVNGWGIDDNGKLFPMQIQTNEIKDFIGFLRKAYAEGVLDPDFLYNLDNDSYRMLQGNQLGIARLFHTVSIPALVRNSPEAELVQLSPLIGPNQERGIFARTGKHKIVINANIDLKKQEKILGMLDYMLSDEGHDLLSHGIEGIHYARISDDNYQSLEAAAKDAPSQLLFSFLRRNDPKYMILKTTDAEEAAALHSFTKNNEKYLVNNPAVGLVSKTEITIGTTINNRWMETMVNVIKGEEPMEAIEKAVEEWKSTGGKEIITEINEAYQQLNKTMAGTESK</sequence>
<keyword evidence="1" id="KW-1003">Cell membrane</keyword>
<gene>
    <name evidence="6" type="ORF">MF646_15210</name>
</gene>
<evidence type="ECO:0000256" key="2">
    <source>
        <dbReference type="ARBA" id="ARBA00022729"/>
    </source>
</evidence>
<dbReference type="AlphaFoldDB" id="A0A9X2I584"/>
<dbReference type="InterPro" id="IPR050490">
    <property type="entry name" value="Bact_solute-bd_prot1"/>
</dbReference>
<evidence type="ECO:0000256" key="4">
    <source>
        <dbReference type="ARBA" id="ARBA00023139"/>
    </source>
</evidence>
<comment type="caution">
    <text evidence="6">The sequence shown here is derived from an EMBL/GenBank/DDBJ whole genome shotgun (WGS) entry which is preliminary data.</text>
</comment>
<name>A0A9X2I584_9BACI</name>
<evidence type="ECO:0000313" key="7">
    <source>
        <dbReference type="Proteomes" id="UP001139150"/>
    </source>
</evidence>
<dbReference type="PANTHER" id="PTHR43649:SF33">
    <property type="entry name" value="POLYGALACTURONAN_RHAMNOGALACTURONAN-BINDING PROTEIN YTCQ"/>
    <property type="match status" value="1"/>
</dbReference>
<organism evidence="6 7">
    <name type="scientific">Halalkalibacter alkaliphilus</name>
    <dbReference type="NCBI Taxonomy" id="2917993"/>
    <lineage>
        <taxon>Bacteria</taxon>
        <taxon>Bacillati</taxon>
        <taxon>Bacillota</taxon>
        <taxon>Bacilli</taxon>
        <taxon>Bacillales</taxon>
        <taxon>Bacillaceae</taxon>
        <taxon>Halalkalibacter</taxon>
    </lineage>
</organism>
<dbReference type="SUPFAM" id="SSF53850">
    <property type="entry name" value="Periplasmic binding protein-like II"/>
    <property type="match status" value="1"/>
</dbReference>
<keyword evidence="3" id="KW-0472">Membrane</keyword>
<reference evidence="6" key="1">
    <citation type="submission" date="2022-02" db="EMBL/GenBank/DDBJ databases">
        <title>Halalkalibacter sp. nov. isolated from Lonar Lake, India.</title>
        <authorList>
            <person name="Joshi A."/>
            <person name="Thite S."/>
            <person name="Lodha T."/>
        </authorList>
    </citation>
    <scope>NUCLEOTIDE SEQUENCE</scope>
    <source>
        <strain evidence="6">MEB205</strain>
    </source>
</reference>
<keyword evidence="4" id="KW-0564">Palmitate</keyword>
<accession>A0A9X2I584</accession>
<evidence type="ECO:0000256" key="3">
    <source>
        <dbReference type="ARBA" id="ARBA00023136"/>
    </source>
</evidence>
<dbReference type="PANTHER" id="PTHR43649">
    <property type="entry name" value="ARABINOSE-BINDING PROTEIN-RELATED"/>
    <property type="match status" value="1"/>
</dbReference>